<dbReference type="Gene3D" id="3.30.70.260">
    <property type="match status" value="1"/>
</dbReference>
<dbReference type="Gene3D" id="3.30.1330.90">
    <property type="entry name" value="D-3-phosphoglycerate dehydrogenase, domain 3"/>
    <property type="match status" value="1"/>
</dbReference>
<dbReference type="PANTHER" id="PTHR30182">
    <property type="entry name" value="L-SERINE DEHYDRATASE"/>
    <property type="match status" value="1"/>
</dbReference>
<dbReference type="InterPro" id="IPR051318">
    <property type="entry name" value="Fe-S_L-Ser"/>
</dbReference>
<keyword evidence="4 10" id="KW-0004">4Fe-4S</keyword>
<dbReference type="InterPro" id="IPR029009">
    <property type="entry name" value="ASB_dom_sf"/>
</dbReference>
<dbReference type="PANTHER" id="PTHR30182:SF12">
    <property type="entry name" value="L-SERINE DEHYDRATASE, BETA CHAIN-RELATED"/>
    <property type="match status" value="1"/>
</dbReference>
<accession>A0A178IKW7</accession>
<comment type="cofactor">
    <cofactor evidence="1 10">
        <name>[4Fe-4S] cluster</name>
        <dbReference type="ChEBI" id="CHEBI:49883"/>
    </cofactor>
</comment>
<dbReference type="GO" id="GO:0006094">
    <property type="term" value="P:gluconeogenesis"/>
    <property type="evidence" value="ECO:0007669"/>
    <property type="project" value="UniProtKB-KW"/>
</dbReference>
<keyword evidence="3 10" id="KW-0312">Gluconeogenesis</keyword>
<evidence type="ECO:0000259" key="11">
    <source>
        <dbReference type="Pfam" id="PF03315"/>
    </source>
</evidence>
<evidence type="ECO:0000256" key="2">
    <source>
        <dbReference type="ARBA" id="ARBA00008636"/>
    </source>
</evidence>
<dbReference type="RefSeq" id="WP_068769580.1">
    <property type="nucleotide sequence ID" value="NZ_CP109796.1"/>
</dbReference>
<evidence type="ECO:0000256" key="7">
    <source>
        <dbReference type="ARBA" id="ARBA00023014"/>
    </source>
</evidence>
<keyword evidence="7 10" id="KW-0411">Iron-sulfur</keyword>
<dbReference type="SUPFAM" id="SSF143548">
    <property type="entry name" value="Serine metabolism enzymes domain"/>
    <property type="match status" value="1"/>
</dbReference>
<reference evidence="12 13" key="1">
    <citation type="submission" date="2016-01" db="EMBL/GenBank/DDBJ databases">
        <title>High potential of lignocellulose degradation of a new Verrucomicrobia species.</title>
        <authorList>
            <person name="Wang Y."/>
            <person name="Shi Y."/>
            <person name="Qiu Z."/>
            <person name="Liu S."/>
            <person name="Yang H."/>
        </authorList>
    </citation>
    <scope>NUCLEOTIDE SEQUENCE [LARGE SCALE GENOMIC DNA]</scope>
    <source>
        <strain evidence="12 13">TSB47</strain>
    </source>
</reference>
<evidence type="ECO:0000256" key="4">
    <source>
        <dbReference type="ARBA" id="ARBA00022485"/>
    </source>
</evidence>
<dbReference type="EC" id="4.3.1.17" evidence="10"/>
<dbReference type="SUPFAM" id="SSF55021">
    <property type="entry name" value="ACT-like"/>
    <property type="match status" value="1"/>
</dbReference>
<dbReference type="EMBL" id="LRRQ01000056">
    <property type="protein sequence ID" value="OAM90504.1"/>
    <property type="molecule type" value="Genomic_DNA"/>
</dbReference>
<keyword evidence="6 10" id="KW-0408">Iron</keyword>
<protein>
    <recommendedName>
        <fullName evidence="10">L-serine dehydratase</fullName>
        <ecNumber evidence="10">4.3.1.17</ecNumber>
    </recommendedName>
</protein>
<evidence type="ECO:0000313" key="13">
    <source>
        <dbReference type="Proteomes" id="UP000078486"/>
    </source>
</evidence>
<evidence type="ECO:0000256" key="1">
    <source>
        <dbReference type="ARBA" id="ARBA00001966"/>
    </source>
</evidence>
<dbReference type="InterPro" id="IPR004643">
    <property type="entry name" value="Fe-S_L-Ser_bsu"/>
</dbReference>
<feature type="domain" description="Serine dehydratase beta chain" evidence="11">
    <location>
        <begin position="4"/>
        <end position="78"/>
    </location>
</feature>
<evidence type="ECO:0000256" key="8">
    <source>
        <dbReference type="ARBA" id="ARBA00023239"/>
    </source>
</evidence>
<evidence type="ECO:0000256" key="3">
    <source>
        <dbReference type="ARBA" id="ARBA00022432"/>
    </source>
</evidence>
<dbReference type="GO" id="GO:0046872">
    <property type="term" value="F:metal ion binding"/>
    <property type="evidence" value="ECO:0007669"/>
    <property type="project" value="UniProtKB-KW"/>
</dbReference>
<dbReference type="InterPro" id="IPR045865">
    <property type="entry name" value="ACT-like_dom_sf"/>
</dbReference>
<dbReference type="OrthoDB" id="9805537at2"/>
<gene>
    <name evidence="12" type="ORF">AW736_07620</name>
</gene>
<proteinExistence type="inferred from homology"/>
<name>A0A178IKW7_9BACT</name>
<dbReference type="GO" id="GO:0051539">
    <property type="term" value="F:4 iron, 4 sulfur cluster binding"/>
    <property type="evidence" value="ECO:0007669"/>
    <property type="project" value="UniProtKB-UniRule"/>
</dbReference>
<dbReference type="Proteomes" id="UP000078486">
    <property type="component" value="Unassembled WGS sequence"/>
</dbReference>
<dbReference type="AlphaFoldDB" id="A0A178IKW7"/>
<sequence length="229" mass="23572">MPFSAFDIIGPVMVGPSSSHTAGAARLGLMARRLLGEVPRAAAITLHGSFAATGHGHATDRALLAGLLGLAPDDASLPRSRELAAAAGLAFAFAAEDMGESVHPNTARIQLTSSEAGAADAPDSLTMTGSSLGGGVIEISSIDGYATSFRGDLDTLVCWHEDRRGFLAHITAIVACVEVNIAALRTTRTGRGTHALTVIETDGPLPSAALNLFAHIPWLARLRALPPLP</sequence>
<comment type="catalytic activity">
    <reaction evidence="9 10">
        <text>L-serine = pyruvate + NH4(+)</text>
        <dbReference type="Rhea" id="RHEA:19169"/>
        <dbReference type="ChEBI" id="CHEBI:15361"/>
        <dbReference type="ChEBI" id="CHEBI:28938"/>
        <dbReference type="ChEBI" id="CHEBI:33384"/>
        <dbReference type="EC" id="4.3.1.17"/>
    </reaction>
</comment>
<dbReference type="Pfam" id="PF03315">
    <property type="entry name" value="SDH_beta"/>
    <property type="match status" value="1"/>
</dbReference>
<evidence type="ECO:0000256" key="10">
    <source>
        <dbReference type="RuleBase" id="RU366059"/>
    </source>
</evidence>
<dbReference type="InterPro" id="IPR005131">
    <property type="entry name" value="Ser_deHydtase_bsu"/>
</dbReference>
<dbReference type="STRING" id="1184151.AW736_07620"/>
<evidence type="ECO:0000256" key="5">
    <source>
        <dbReference type="ARBA" id="ARBA00022723"/>
    </source>
</evidence>
<evidence type="ECO:0000313" key="12">
    <source>
        <dbReference type="EMBL" id="OAM90504.1"/>
    </source>
</evidence>
<keyword evidence="13" id="KW-1185">Reference proteome</keyword>
<evidence type="ECO:0000256" key="6">
    <source>
        <dbReference type="ARBA" id="ARBA00023004"/>
    </source>
</evidence>
<dbReference type="NCBIfam" id="TIGR00719">
    <property type="entry name" value="sda_beta"/>
    <property type="match status" value="1"/>
</dbReference>
<evidence type="ECO:0000256" key="9">
    <source>
        <dbReference type="ARBA" id="ARBA00049406"/>
    </source>
</evidence>
<organism evidence="12 13">
    <name type="scientific">Termitidicoccus mucosus</name>
    <dbReference type="NCBI Taxonomy" id="1184151"/>
    <lineage>
        <taxon>Bacteria</taxon>
        <taxon>Pseudomonadati</taxon>
        <taxon>Verrucomicrobiota</taxon>
        <taxon>Opitutia</taxon>
        <taxon>Opitutales</taxon>
        <taxon>Opitutaceae</taxon>
        <taxon>Termitidicoccus</taxon>
    </lineage>
</organism>
<comment type="similarity">
    <text evidence="2 10">Belongs to the iron-sulfur dependent L-serine dehydratase family.</text>
</comment>
<dbReference type="GO" id="GO:0003941">
    <property type="term" value="F:L-serine ammonia-lyase activity"/>
    <property type="evidence" value="ECO:0007669"/>
    <property type="project" value="UniProtKB-UniRule"/>
</dbReference>
<keyword evidence="8 10" id="KW-0456">Lyase</keyword>
<keyword evidence="5 10" id="KW-0479">Metal-binding</keyword>
<comment type="caution">
    <text evidence="12">The sequence shown here is derived from an EMBL/GenBank/DDBJ whole genome shotgun (WGS) entry which is preliminary data.</text>
</comment>
<dbReference type="PIRSF" id="PIRSF036692">
    <property type="entry name" value="SDH_B"/>
    <property type="match status" value="1"/>
</dbReference>